<dbReference type="InterPro" id="IPR036412">
    <property type="entry name" value="HAD-like_sf"/>
</dbReference>
<dbReference type="PANTHER" id="PTHR43611">
    <property type="entry name" value="ALPHA-D-GLUCOSE 1-PHOSPHATE PHOSPHATASE"/>
    <property type="match status" value="1"/>
</dbReference>
<evidence type="ECO:0000313" key="2">
    <source>
        <dbReference type="Proteomes" id="UP000216991"/>
    </source>
</evidence>
<dbReference type="SFLD" id="SFLDG01129">
    <property type="entry name" value="C1.5:_HAD__Beta-PGM__Phosphata"/>
    <property type="match status" value="1"/>
</dbReference>
<dbReference type="RefSeq" id="WP_094474942.1">
    <property type="nucleotide sequence ID" value="NZ_NOXT01000123.1"/>
</dbReference>
<reference evidence="1 2" key="1">
    <citation type="submission" date="2017-07" db="EMBL/GenBank/DDBJ databases">
        <title>Sandarakinorhabdus cyanobacteriorum sp. nov., a novel bacterium isolated from cyanobacterial aggregates in a eutrophic lake.</title>
        <authorList>
            <person name="Cai H."/>
        </authorList>
    </citation>
    <scope>NUCLEOTIDE SEQUENCE [LARGE SCALE GENOMIC DNA]</scope>
    <source>
        <strain evidence="1 2">TH057</strain>
    </source>
</reference>
<name>A0A255Y7A1_9SPHN</name>
<evidence type="ECO:0000313" key="1">
    <source>
        <dbReference type="EMBL" id="OYQ25116.1"/>
    </source>
</evidence>
<proteinExistence type="predicted"/>
<organism evidence="1 2">
    <name type="scientific">Sandarakinorhabdus cyanobacteriorum</name>
    <dbReference type="NCBI Taxonomy" id="1981098"/>
    <lineage>
        <taxon>Bacteria</taxon>
        <taxon>Pseudomonadati</taxon>
        <taxon>Pseudomonadota</taxon>
        <taxon>Alphaproteobacteria</taxon>
        <taxon>Sphingomonadales</taxon>
        <taxon>Sphingosinicellaceae</taxon>
        <taxon>Sandarakinorhabdus</taxon>
    </lineage>
</organism>
<dbReference type="OrthoDB" id="9807742at2"/>
<dbReference type="NCBIfam" id="TIGR01509">
    <property type="entry name" value="HAD-SF-IA-v3"/>
    <property type="match status" value="1"/>
</dbReference>
<accession>A0A255Y7A1</accession>
<comment type="caution">
    <text evidence="1">The sequence shown here is derived from an EMBL/GenBank/DDBJ whole genome shotgun (WGS) entry which is preliminary data.</text>
</comment>
<dbReference type="Pfam" id="PF00702">
    <property type="entry name" value="Hydrolase"/>
    <property type="match status" value="1"/>
</dbReference>
<dbReference type="SUPFAM" id="SSF56784">
    <property type="entry name" value="HAD-like"/>
    <property type="match status" value="1"/>
</dbReference>
<dbReference type="CDD" id="cd02603">
    <property type="entry name" value="HAD_sEH-N_like"/>
    <property type="match status" value="1"/>
</dbReference>
<dbReference type="Proteomes" id="UP000216991">
    <property type="component" value="Unassembled WGS sequence"/>
</dbReference>
<dbReference type="AlphaFoldDB" id="A0A255Y7A1"/>
<sequence length="201" mass="22440">MVRAVVFDVGNVLVDWNVRAFYAPQIPDPARLDWFLGHVVTPAWHFQHDAGRPFAETSAELIARFPAEADLIRQFGPRFNETITGPIAGMPELVARLAAADVPIYGITNFSHEFWPPFRAQWPLFHHFRDIIVSGEERLTKPDPAIYQLALSRFGLAPGEGFFIDDRADNVEAAAANGFVAHQFRDAPTLVAELHRLGLLG</sequence>
<dbReference type="InterPro" id="IPR023214">
    <property type="entry name" value="HAD_sf"/>
</dbReference>
<gene>
    <name evidence="1" type="ORF">CHU93_14090</name>
</gene>
<keyword evidence="1" id="KW-0378">Hydrolase</keyword>
<dbReference type="GO" id="GO:0016787">
    <property type="term" value="F:hydrolase activity"/>
    <property type="evidence" value="ECO:0007669"/>
    <property type="project" value="UniProtKB-KW"/>
</dbReference>
<keyword evidence="2" id="KW-1185">Reference proteome</keyword>
<dbReference type="EMBL" id="NOXT01000123">
    <property type="protein sequence ID" value="OYQ25116.1"/>
    <property type="molecule type" value="Genomic_DNA"/>
</dbReference>
<dbReference type="Gene3D" id="3.40.50.1000">
    <property type="entry name" value="HAD superfamily/HAD-like"/>
    <property type="match status" value="1"/>
</dbReference>
<dbReference type="PANTHER" id="PTHR43611:SF3">
    <property type="entry name" value="FLAVIN MONONUCLEOTIDE HYDROLASE 1, CHLOROPLATIC"/>
    <property type="match status" value="1"/>
</dbReference>
<protein>
    <submittedName>
        <fullName evidence="1">Hydrolase</fullName>
    </submittedName>
</protein>
<dbReference type="InterPro" id="IPR006439">
    <property type="entry name" value="HAD-SF_hydro_IA"/>
</dbReference>
<dbReference type="SFLD" id="SFLDS00003">
    <property type="entry name" value="Haloacid_Dehalogenase"/>
    <property type="match status" value="1"/>
</dbReference>